<dbReference type="PANTHER" id="PTHR37302">
    <property type="entry name" value="SLR1116 PROTEIN"/>
    <property type="match status" value="1"/>
</dbReference>
<proteinExistence type="inferred from homology"/>
<accession>A0A2I9DSL4</accession>
<dbReference type="PANTHER" id="PTHR37302:SF1">
    <property type="entry name" value="PROTEIN DINB"/>
    <property type="match status" value="1"/>
</dbReference>
<name>A0A2I9DSL4_9DEIO</name>
<keyword evidence="2 3" id="KW-0479">Metal-binding</keyword>
<dbReference type="OrthoDB" id="65395at2"/>
<dbReference type="SUPFAM" id="SSF109854">
    <property type="entry name" value="DinB/YfiT-like putative metalloenzymes"/>
    <property type="match status" value="1"/>
</dbReference>
<evidence type="ECO:0000256" key="2">
    <source>
        <dbReference type="ARBA" id="ARBA00022723"/>
    </source>
</evidence>
<organism evidence="4 5">
    <name type="scientific">Deinococcus aerius</name>
    <dbReference type="NCBI Taxonomy" id="200253"/>
    <lineage>
        <taxon>Bacteria</taxon>
        <taxon>Thermotogati</taxon>
        <taxon>Deinococcota</taxon>
        <taxon>Deinococci</taxon>
        <taxon>Deinococcales</taxon>
        <taxon>Deinococcaceae</taxon>
        <taxon>Deinococcus</taxon>
    </lineage>
</organism>
<comment type="similarity">
    <text evidence="1">Belongs to the DinB family.</text>
</comment>
<dbReference type="AlphaFoldDB" id="A0A2I9DSL4"/>
<dbReference type="Gene3D" id="1.20.120.450">
    <property type="entry name" value="dinb family like domain"/>
    <property type="match status" value="1"/>
</dbReference>
<dbReference type="Pfam" id="PF05163">
    <property type="entry name" value="DinB"/>
    <property type="match status" value="1"/>
</dbReference>
<gene>
    <name evidence="4" type="ORF">DAERI_040247</name>
</gene>
<sequence length="171" mass="19034">MTSMPRELPAVLLESFQRNGRVNAAMLDAITEADLDLSDGQGGMSVGQHLEHLAGMRRYWVGRVSPAHAEAMTFTTQEADQRFWTVTLSPAELREAFSQGDAAALEAVQSAYAEGRSFTGVYESDPAHFLQHTIVHDAHHRGQVMNLLRRGGRSLEQMDALEQATWPIWKE</sequence>
<comment type="caution">
    <text evidence="4">The sequence shown here is derived from an EMBL/GenBank/DDBJ whole genome shotgun (WGS) entry which is preliminary data.</text>
</comment>
<feature type="binding site" evidence="3">
    <location>
        <position position="136"/>
    </location>
    <ligand>
        <name>a divalent metal cation</name>
        <dbReference type="ChEBI" id="CHEBI:60240"/>
    </ligand>
</feature>
<reference evidence="5" key="1">
    <citation type="submission" date="2018-01" db="EMBL/GenBank/DDBJ databases">
        <title>Draft Genome Sequence of the Radioresistant Bacterium Deinococcus aerius TR0125, Isolated from the Higher Atmosphere above Japan.</title>
        <authorList>
            <person name="Satoh K."/>
            <person name="Arai H."/>
            <person name="Sanzen T."/>
            <person name="Kawaguchi Y."/>
            <person name="Hayashi H."/>
            <person name="Yokobori S."/>
            <person name="Yamagishi A."/>
            <person name="Oono Y."/>
            <person name="Narumi I."/>
        </authorList>
    </citation>
    <scope>NUCLEOTIDE SEQUENCE [LARGE SCALE GENOMIC DNA]</scope>
    <source>
        <strain evidence="5">TR0125</strain>
    </source>
</reference>
<dbReference type="EMBL" id="BFAG01000004">
    <property type="protein sequence ID" value="GBF05487.1"/>
    <property type="molecule type" value="Genomic_DNA"/>
</dbReference>
<feature type="binding site" evidence="3">
    <location>
        <position position="140"/>
    </location>
    <ligand>
        <name>a divalent metal cation</name>
        <dbReference type="ChEBI" id="CHEBI:60240"/>
    </ligand>
</feature>
<evidence type="ECO:0000256" key="1">
    <source>
        <dbReference type="ARBA" id="ARBA00008635"/>
    </source>
</evidence>
<keyword evidence="5" id="KW-1185">Reference proteome</keyword>
<feature type="binding site" evidence="3">
    <location>
        <position position="52"/>
    </location>
    <ligand>
        <name>a divalent metal cation</name>
        <dbReference type="ChEBI" id="CHEBI:60240"/>
    </ligand>
</feature>
<dbReference type="Proteomes" id="UP000236569">
    <property type="component" value="Unassembled WGS sequence"/>
</dbReference>
<evidence type="ECO:0000313" key="5">
    <source>
        <dbReference type="Proteomes" id="UP000236569"/>
    </source>
</evidence>
<protein>
    <submittedName>
        <fullName evidence="4">Putative DinB family protein</fullName>
    </submittedName>
</protein>
<dbReference type="InterPro" id="IPR007837">
    <property type="entry name" value="DinB"/>
</dbReference>
<dbReference type="InterPro" id="IPR034660">
    <property type="entry name" value="DinB/YfiT-like"/>
</dbReference>
<dbReference type="RefSeq" id="WP_103128905.1">
    <property type="nucleotide sequence ID" value="NZ_BFAG01000004.1"/>
</dbReference>
<dbReference type="GO" id="GO:0046872">
    <property type="term" value="F:metal ion binding"/>
    <property type="evidence" value="ECO:0007669"/>
    <property type="project" value="UniProtKB-KW"/>
</dbReference>
<evidence type="ECO:0000313" key="4">
    <source>
        <dbReference type="EMBL" id="GBF05487.1"/>
    </source>
</evidence>
<evidence type="ECO:0000256" key="3">
    <source>
        <dbReference type="PIRSR" id="PIRSR607837-1"/>
    </source>
</evidence>